<feature type="compositionally biased region" description="Basic and acidic residues" evidence="1">
    <location>
        <begin position="62"/>
        <end position="71"/>
    </location>
</feature>
<evidence type="ECO:0000313" key="3">
    <source>
        <dbReference type="Proteomes" id="UP000230233"/>
    </source>
</evidence>
<feature type="compositionally biased region" description="Polar residues" evidence="1">
    <location>
        <begin position="93"/>
        <end position="111"/>
    </location>
</feature>
<evidence type="ECO:0000313" key="2">
    <source>
        <dbReference type="EMBL" id="PIC39648.1"/>
    </source>
</evidence>
<feature type="region of interest" description="Disordered" evidence="1">
    <location>
        <begin position="51"/>
        <end position="75"/>
    </location>
</feature>
<gene>
    <name evidence="2" type="primary">Cnig_chr_III.g11269</name>
    <name evidence="2" type="ORF">B9Z55_011269</name>
</gene>
<keyword evidence="3" id="KW-1185">Reference proteome</keyword>
<dbReference type="Proteomes" id="UP000230233">
    <property type="component" value="Chromosome III"/>
</dbReference>
<sequence>MSPNSKDIDGRELIIIRIDVIGKRRALTSDNAFFEMLEWESLVGHMLKEKKSRKQEKCSCQNEKEQQTDRHAHTKPNFPYFLTFSVIKIIRIQSTSTKNSGPPRTSRPTTQRGHHVQRIPTQPAVSTIHRKTSRIPNQSLTSRKEHQMPS</sequence>
<comment type="caution">
    <text evidence="2">The sequence shown here is derived from an EMBL/GenBank/DDBJ whole genome shotgun (WGS) entry which is preliminary data.</text>
</comment>
<name>A0A2G5UJF0_9PELO</name>
<organism evidence="2 3">
    <name type="scientific">Caenorhabditis nigoni</name>
    <dbReference type="NCBI Taxonomy" id="1611254"/>
    <lineage>
        <taxon>Eukaryota</taxon>
        <taxon>Metazoa</taxon>
        <taxon>Ecdysozoa</taxon>
        <taxon>Nematoda</taxon>
        <taxon>Chromadorea</taxon>
        <taxon>Rhabditida</taxon>
        <taxon>Rhabditina</taxon>
        <taxon>Rhabditomorpha</taxon>
        <taxon>Rhabditoidea</taxon>
        <taxon>Rhabditidae</taxon>
        <taxon>Peloderinae</taxon>
        <taxon>Caenorhabditis</taxon>
    </lineage>
</organism>
<proteinExistence type="predicted"/>
<feature type="region of interest" description="Disordered" evidence="1">
    <location>
        <begin position="93"/>
        <end position="150"/>
    </location>
</feature>
<protein>
    <submittedName>
        <fullName evidence="2">Uncharacterized protein</fullName>
    </submittedName>
</protein>
<dbReference type="AlphaFoldDB" id="A0A2G5UJF0"/>
<accession>A0A2G5UJF0</accession>
<evidence type="ECO:0000256" key="1">
    <source>
        <dbReference type="SAM" id="MobiDB-lite"/>
    </source>
</evidence>
<dbReference type="EMBL" id="PDUG01000003">
    <property type="protein sequence ID" value="PIC39648.1"/>
    <property type="molecule type" value="Genomic_DNA"/>
</dbReference>
<reference evidence="3" key="1">
    <citation type="submission" date="2017-10" db="EMBL/GenBank/DDBJ databases">
        <title>Rapid genome shrinkage in a self-fertile nematode reveals novel sperm competition proteins.</title>
        <authorList>
            <person name="Yin D."/>
            <person name="Schwarz E.M."/>
            <person name="Thomas C.G."/>
            <person name="Felde R.L."/>
            <person name="Korf I.F."/>
            <person name="Cutter A.D."/>
            <person name="Schartner C.M."/>
            <person name="Ralston E.J."/>
            <person name="Meyer B.J."/>
            <person name="Haag E.S."/>
        </authorList>
    </citation>
    <scope>NUCLEOTIDE SEQUENCE [LARGE SCALE GENOMIC DNA]</scope>
    <source>
        <strain evidence="3">JU1422</strain>
    </source>
</reference>